<feature type="region of interest" description="Disordered" evidence="1">
    <location>
        <begin position="26"/>
        <end position="853"/>
    </location>
</feature>
<feature type="compositionally biased region" description="Basic residues" evidence="1">
    <location>
        <begin position="73"/>
        <end position="85"/>
    </location>
</feature>
<reference evidence="3" key="1">
    <citation type="submission" date="2025-08" db="UniProtKB">
        <authorList>
            <consortium name="RefSeq"/>
        </authorList>
    </citation>
    <scope>IDENTIFICATION</scope>
    <source>
        <tissue evidence="3">Tongue muscle</tissue>
    </source>
</reference>
<gene>
    <name evidence="3" type="primary">LOC139033983</name>
</gene>
<feature type="compositionally biased region" description="Pro residues" evidence="1">
    <location>
        <begin position="513"/>
        <end position="532"/>
    </location>
</feature>
<organism evidence="2 3">
    <name type="scientific">Odocoileus virginianus</name>
    <name type="common">White-tailed deer</name>
    <dbReference type="NCBI Taxonomy" id="9874"/>
    <lineage>
        <taxon>Eukaryota</taxon>
        <taxon>Metazoa</taxon>
        <taxon>Chordata</taxon>
        <taxon>Craniata</taxon>
        <taxon>Vertebrata</taxon>
        <taxon>Euteleostomi</taxon>
        <taxon>Mammalia</taxon>
        <taxon>Eutheria</taxon>
        <taxon>Laurasiatheria</taxon>
        <taxon>Artiodactyla</taxon>
        <taxon>Ruminantia</taxon>
        <taxon>Pecora</taxon>
        <taxon>Cervidae</taxon>
        <taxon>Odocoileinae</taxon>
        <taxon>Odocoileus</taxon>
    </lineage>
</organism>
<feature type="compositionally biased region" description="Low complexity" evidence="1">
    <location>
        <begin position="368"/>
        <end position="379"/>
    </location>
</feature>
<protein>
    <submittedName>
        <fullName evidence="3">Basic proline-rich protein-like</fullName>
    </submittedName>
</protein>
<proteinExistence type="predicted"/>
<feature type="compositionally biased region" description="Pro residues" evidence="1">
    <location>
        <begin position="609"/>
        <end position="630"/>
    </location>
</feature>
<evidence type="ECO:0000313" key="3">
    <source>
        <dbReference type="RefSeq" id="XP_070320182.1"/>
    </source>
</evidence>
<feature type="compositionally biased region" description="Pro residues" evidence="1">
    <location>
        <begin position="809"/>
        <end position="818"/>
    </location>
</feature>
<feature type="compositionally biased region" description="Basic residues" evidence="1">
    <location>
        <begin position="27"/>
        <end position="41"/>
    </location>
</feature>
<feature type="compositionally biased region" description="Pro residues" evidence="1">
    <location>
        <begin position="446"/>
        <end position="458"/>
    </location>
</feature>
<feature type="compositionally biased region" description="Basic and acidic residues" evidence="1">
    <location>
        <begin position="154"/>
        <end position="172"/>
    </location>
</feature>
<dbReference type="GeneID" id="139033983"/>
<dbReference type="Proteomes" id="UP001652640">
    <property type="component" value="Unplaced"/>
</dbReference>
<keyword evidence="2" id="KW-1185">Reference proteome</keyword>
<feature type="compositionally biased region" description="Pro residues" evidence="1">
    <location>
        <begin position="414"/>
        <end position="424"/>
    </location>
</feature>
<evidence type="ECO:0000256" key="1">
    <source>
        <dbReference type="SAM" id="MobiDB-lite"/>
    </source>
</evidence>
<feature type="compositionally biased region" description="Pro residues" evidence="1">
    <location>
        <begin position="742"/>
        <end position="763"/>
    </location>
</feature>
<dbReference type="RefSeq" id="XP_070320182.1">
    <property type="nucleotide sequence ID" value="XM_070464081.1"/>
</dbReference>
<accession>A0ABM4HX91</accession>
<name>A0ABM4HX91_ODOVR</name>
<feature type="compositionally biased region" description="Low complexity" evidence="1">
    <location>
        <begin position="425"/>
        <end position="445"/>
    </location>
</feature>
<feature type="compositionally biased region" description="Pro residues" evidence="1">
    <location>
        <begin position="543"/>
        <end position="561"/>
    </location>
</feature>
<feature type="compositionally biased region" description="Pro residues" evidence="1">
    <location>
        <begin position="380"/>
        <end position="398"/>
    </location>
</feature>
<feature type="compositionally biased region" description="Pro residues" evidence="1">
    <location>
        <begin position="356"/>
        <end position="367"/>
    </location>
</feature>
<feature type="compositionally biased region" description="Pro residues" evidence="1">
    <location>
        <begin position="471"/>
        <end position="484"/>
    </location>
</feature>
<feature type="compositionally biased region" description="Low complexity" evidence="1">
    <location>
        <begin position="116"/>
        <end position="126"/>
    </location>
</feature>
<evidence type="ECO:0000313" key="2">
    <source>
        <dbReference type="Proteomes" id="UP001652640"/>
    </source>
</evidence>
<feature type="compositionally biased region" description="Pro residues" evidence="1">
    <location>
        <begin position="583"/>
        <end position="593"/>
    </location>
</feature>
<feature type="compositionally biased region" description="Low complexity" evidence="1">
    <location>
        <begin position="708"/>
        <end position="717"/>
    </location>
</feature>
<sequence length="853" mass="87867">MALGLRVGLGRGAAPDGDRKVIWFFGSRKRRGSRAARRQPRGRPTAVSSVGRPHLSTGRALYLSRTTRDRTPAGRRRPGPAHRHPLPAPAWPSGSRDPPGPGCPGGLWLPGPPLPAARGPLSLLRASEPPLGPLRSPAGALSAHPARHLPGAQTHREPPARFHTTRQTETERGRHRMTDKKTGATGTRNIRGTEQWPVPAPIRGGPSEEAFQGRGSPFGPRGPPLDLLPWAGEPRGVPKTVLGTRGLKGPLGLVPKAKKPSPPPKRPRGALSPHLPGTCRAPKNPPDPAGGRRERSPPPFALSGPPISPHAARPDGAFPAERGATAGNGQTTDTRTPHPSGDKGAGGKLVARARPPRNPPPAPPRAAPLPERTPANRTPAPTPPRAPHTSPLPHPLAPRAPGTPRAGCRRSLFPGPPVPPPGGPLSPLRALSPSGPSSQPTRGPTPLLPGTPRGPNPPGAAAGRGGALAPAPLPPIEAPPPHAPPHQDLFRQREGAAAHGRTQHSQPPRQTLRPPPFVSPPCRPGPTRPPLPRAARFPEPDDPPPGPGPADAPPAPHPSPPASTRLAPRLRDPPGRLPGGLWFPPPAPPPRGPLAPGGPTSWGLLPAQGAPPPPPPPPTPPPPGPCPGPNPGDRRRSTGAVTPALRPIEAPCPHAPPPQHRTFPAEQTGAGRTGQTHRIAAPTPSEKAGGKARTQSQPPEPRPKPLRRAPLSLSLPPAGHRPETSPGARALLSGDPEGTRGPTPPRARTPHPSQHPPGPPGSRGPPGASSPGGSGFRAPPGPPARGPLTPGGPSDPPWASCDPRGPLAPILPGPPRGPKPTGGPSSAGRREPSPPPFALSRPTSPQRPPAQDF</sequence>